<dbReference type="EMBL" id="APCD01000009">
    <property type="protein sequence ID" value="EMT45872.1"/>
    <property type="molecule type" value="Genomic_DNA"/>
</dbReference>
<evidence type="ECO:0000313" key="1">
    <source>
        <dbReference type="EMBL" id="EMT45872.1"/>
    </source>
</evidence>
<comment type="caution">
    <text evidence="1">The sequence shown here is derived from an EMBL/GenBank/DDBJ whole genome shotgun (WGS) entry which is preliminary data.</text>
</comment>
<protein>
    <submittedName>
        <fullName evidence="1">Cell wall biosynthesis glycosyltransferase</fullName>
    </submittedName>
</protein>
<dbReference type="GO" id="GO:0016740">
    <property type="term" value="F:transferase activity"/>
    <property type="evidence" value="ECO:0007669"/>
    <property type="project" value="UniProtKB-KW"/>
</dbReference>
<dbReference type="RefSeq" id="WP_003397361.1">
    <property type="nucleotide sequence ID" value="NZ_APCD01000009.1"/>
</dbReference>
<dbReference type="PATRIC" id="fig|1297581.3.peg.1653"/>
<organism evidence="1 2">
    <name type="scientific">Anoxybacillus flavithermus AK1</name>
    <dbReference type="NCBI Taxonomy" id="1297581"/>
    <lineage>
        <taxon>Bacteria</taxon>
        <taxon>Bacillati</taxon>
        <taxon>Bacillota</taxon>
        <taxon>Bacilli</taxon>
        <taxon>Bacillales</taxon>
        <taxon>Anoxybacillaceae</taxon>
        <taxon>Anoxybacillus</taxon>
    </lineage>
</organism>
<keyword evidence="1" id="KW-0808">Transferase</keyword>
<sequence length="77" mass="8989">MERYAYVLSFIEGAFIHCLEIGETDKYDRVCGTGSFLAAYNLGVFYKVTGQMERVIHFYEQSAHEGYEKASKRDERY</sequence>
<evidence type="ECO:0000313" key="2">
    <source>
        <dbReference type="Proteomes" id="UP000012085"/>
    </source>
</evidence>
<gene>
    <name evidence="1" type="ORF">H919_08073</name>
</gene>
<accession>M8D4V4</accession>
<dbReference type="Proteomes" id="UP000012085">
    <property type="component" value="Unassembled WGS sequence"/>
</dbReference>
<reference evidence="1 2" key="1">
    <citation type="submission" date="2013-03" db="EMBL/GenBank/DDBJ databases">
        <title>Assembly of a new bacterial strain Anoxybacillus flavithermus AK1.</title>
        <authorList>
            <person name="Rajan I."/>
            <person name="PoliReddy D."/>
            <person name="Sugumar T."/>
            <person name="Rathinam K."/>
            <person name="Alqarawi S."/>
            <person name="Khalil A.B."/>
            <person name="Sivakumar N."/>
        </authorList>
    </citation>
    <scope>NUCLEOTIDE SEQUENCE [LARGE SCALE GENOMIC DNA]</scope>
    <source>
        <strain evidence="1 2">AK1</strain>
    </source>
</reference>
<dbReference type="AlphaFoldDB" id="M8D4V4"/>
<proteinExistence type="predicted"/>
<reference evidence="1 2" key="2">
    <citation type="journal article" date="2015" name="Genome Announc.">
        <title>Genome Sequence of Anoxybacillus flavithermus Strain AK1, a Thermophile Isolated from a Hot Spring in Saudi Arabia.</title>
        <authorList>
            <person name="Khalil A."/>
            <person name="Sivakumar N."/>
            <person name="Qarawi S."/>
        </authorList>
    </citation>
    <scope>NUCLEOTIDE SEQUENCE [LARGE SCALE GENOMIC DNA]</scope>
    <source>
        <strain evidence="1 2">AK1</strain>
    </source>
</reference>
<name>M8D4V4_9BACL</name>